<name>A0ABR4ET29_9PEZI</name>
<keyword evidence="5" id="KW-0560">Oxidoreductase</keyword>
<protein>
    <recommendedName>
        <fullName evidence="8">Cytochrome P450</fullName>
    </recommendedName>
</protein>
<evidence type="ECO:0000313" key="7">
    <source>
        <dbReference type="Proteomes" id="UP001600888"/>
    </source>
</evidence>
<evidence type="ECO:0000256" key="4">
    <source>
        <dbReference type="ARBA" id="ARBA00023004"/>
    </source>
</evidence>
<sequence>MGTEILRLNPNLIEEYDIFEHSIPKFARCLPRWLLPKEYANRDKLLDGFKKWHVHAHAKSDCSRLAPEDPEWDPYFGTKLMKARQDYASRMKAMNAGPCASEDLGLMFALNSNSIPSIFWLVFEALKDDELRERLMSEAACCSSPGLARFDIPKLCDQPLLQSAFAETLRLRIATGLVRVSEHEPFKLGGYTIEKNHRMMAFARTLSLNTEAWVQSGRPPTRPLEEFQAERFLVPKKKDTTDGGDAGSTYPSAFGDEDLEFSVEGLAGCWLPFGGGQRLCPGRHFAKQLIILAFALLFNDFDIELSPSVDANKVVANANLLAVGGLPPVGRVPFRIRRKEQKIFGSTEEE</sequence>
<keyword evidence="5" id="KW-0503">Monooxygenase</keyword>
<dbReference type="PANTHER" id="PTHR24304:SF2">
    <property type="entry name" value="24-HYDROXYCHOLESTEROL 7-ALPHA-HYDROXYLASE"/>
    <property type="match status" value="1"/>
</dbReference>
<proteinExistence type="inferred from homology"/>
<reference evidence="6 7" key="1">
    <citation type="submission" date="2024-03" db="EMBL/GenBank/DDBJ databases">
        <title>A high-quality draft genome sequence of Diaporthe vaccinii, a causative agent of upright dieback and viscid rot disease in cranberry plants.</title>
        <authorList>
            <person name="Sarrasin M."/>
            <person name="Lang B.F."/>
            <person name="Burger G."/>
        </authorList>
    </citation>
    <scope>NUCLEOTIDE SEQUENCE [LARGE SCALE GENOMIC DNA]</scope>
    <source>
        <strain evidence="6 7">IS7</strain>
    </source>
</reference>
<evidence type="ECO:0000256" key="1">
    <source>
        <dbReference type="ARBA" id="ARBA00010617"/>
    </source>
</evidence>
<dbReference type="InterPro" id="IPR036396">
    <property type="entry name" value="Cyt_P450_sf"/>
</dbReference>
<keyword evidence="3 5" id="KW-0479">Metal-binding</keyword>
<dbReference type="Proteomes" id="UP001600888">
    <property type="component" value="Unassembled WGS sequence"/>
</dbReference>
<dbReference type="Gene3D" id="1.10.630.10">
    <property type="entry name" value="Cytochrome P450"/>
    <property type="match status" value="1"/>
</dbReference>
<keyword evidence="2 5" id="KW-0349">Heme</keyword>
<gene>
    <name evidence="6" type="ORF">FJTKL_07619</name>
</gene>
<accession>A0ABR4ET29</accession>
<evidence type="ECO:0000256" key="5">
    <source>
        <dbReference type="RuleBase" id="RU000461"/>
    </source>
</evidence>
<dbReference type="EMBL" id="JBAWTH010000029">
    <property type="protein sequence ID" value="KAL2285588.1"/>
    <property type="molecule type" value="Genomic_DNA"/>
</dbReference>
<dbReference type="InterPro" id="IPR001128">
    <property type="entry name" value="Cyt_P450"/>
</dbReference>
<dbReference type="SUPFAM" id="SSF48264">
    <property type="entry name" value="Cytochrome P450"/>
    <property type="match status" value="1"/>
</dbReference>
<dbReference type="PROSITE" id="PS00086">
    <property type="entry name" value="CYTOCHROME_P450"/>
    <property type="match status" value="1"/>
</dbReference>
<dbReference type="PANTHER" id="PTHR24304">
    <property type="entry name" value="CYTOCHROME P450 FAMILY 7"/>
    <property type="match status" value="1"/>
</dbReference>
<organism evidence="6 7">
    <name type="scientific">Diaporthe vaccinii</name>
    <dbReference type="NCBI Taxonomy" id="105482"/>
    <lineage>
        <taxon>Eukaryota</taxon>
        <taxon>Fungi</taxon>
        <taxon>Dikarya</taxon>
        <taxon>Ascomycota</taxon>
        <taxon>Pezizomycotina</taxon>
        <taxon>Sordariomycetes</taxon>
        <taxon>Sordariomycetidae</taxon>
        <taxon>Diaporthales</taxon>
        <taxon>Diaporthaceae</taxon>
        <taxon>Diaporthe</taxon>
        <taxon>Diaporthe eres species complex</taxon>
    </lineage>
</organism>
<comment type="similarity">
    <text evidence="1 5">Belongs to the cytochrome P450 family.</text>
</comment>
<keyword evidence="4 5" id="KW-0408">Iron</keyword>
<dbReference type="Pfam" id="PF00067">
    <property type="entry name" value="p450"/>
    <property type="match status" value="1"/>
</dbReference>
<dbReference type="InterPro" id="IPR017972">
    <property type="entry name" value="Cyt_P450_CS"/>
</dbReference>
<evidence type="ECO:0000313" key="6">
    <source>
        <dbReference type="EMBL" id="KAL2285588.1"/>
    </source>
</evidence>
<evidence type="ECO:0008006" key="8">
    <source>
        <dbReference type="Google" id="ProtNLM"/>
    </source>
</evidence>
<dbReference type="InterPro" id="IPR050529">
    <property type="entry name" value="CYP450_sterol_14alpha_dmase"/>
</dbReference>
<evidence type="ECO:0000256" key="2">
    <source>
        <dbReference type="ARBA" id="ARBA00022617"/>
    </source>
</evidence>
<comment type="caution">
    <text evidence="6">The sequence shown here is derived from an EMBL/GenBank/DDBJ whole genome shotgun (WGS) entry which is preliminary data.</text>
</comment>
<evidence type="ECO:0000256" key="3">
    <source>
        <dbReference type="ARBA" id="ARBA00022723"/>
    </source>
</evidence>
<keyword evidence="7" id="KW-1185">Reference proteome</keyword>